<gene>
    <name evidence="1" type="ordered locus">Sph21_4601</name>
</gene>
<dbReference type="AlphaFoldDB" id="F4C8S3"/>
<dbReference type="KEGG" id="shg:Sph21_4601"/>
<reference evidence="1" key="1">
    <citation type="submission" date="2011-03" db="EMBL/GenBank/DDBJ databases">
        <title>Complete sequence of Sphingobacterium sp. 21.</title>
        <authorList>
            <consortium name="US DOE Joint Genome Institute"/>
            <person name="Lucas S."/>
            <person name="Copeland A."/>
            <person name="Lapidus A."/>
            <person name="Cheng J.-F."/>
            <person name="Goodwin L."/>
            <person name="Pitluck S."/>
            <person name="Davenport K."/>
            <person name="Detter J.C."/>
            <person name="Han C."/>
            <person name="Tapia R."/>
            <person name="Land M."/>
            <person name="Hauser L."/>
            <person name="Kyrpides N."/>
            <person name="Ivanova N."/>
            <person name="Ovchinnikova G."/>
            <person name="Pagani I."/>
            <person name="Siebers A.K."/>
            <person name="Allgaier M."/>
            <person name="Thelen M.P."/>
            <person name="Hugenholtz P."/>
            <person name="Woyke T."/>
        </authorList>
    </citation>
    <scope>NUCLEOTIDE SEQUENCE</scope>
    <source>
        <strain evidence="1">21</strain>
    </source>
</reference>
<sequence>MLTCSTSIPLTEVEENIEKQGDTAVSYHFYFDRLNLRFLSTRDVKLQL</sequence>
<dbReference type="EMBL" id="CP002584">
    <property type="protein sequence ID" value="ADZ81115.1"/>
    <property type="molecule type" value="Genomic_DNA"/>
</dbReference>
<dbReference type="STRING" id="743722.Sph21_4601"/>
<proteinExistence type="predicted"/>
<dbReference type="HOGENOM" id="CLU_3157922_0_0_10"/>
<dbReference type="PATRIC" id="fig|743722.3.peg.4895"/>
<evidence type="ECO:0000313" key="1">
    <source>
        <dbReference type="EMBL" id="ADZ81115.1"/>
    </source>
</evidence>
<protein>
    <submittedName>
        <fullName evidence="1">Uncharacterized protein</fullName>
    </submittedName>
</protein>
<organism evidence="1">
    <name type="scientific">Sphingobacterium sp. (strain 21)</name>
    <dbReference type="NCBI Taxonomy" id="743722"/>
    <lineage>
        <taxon>Bacteria</taxon>
        <taxon>Pseudomonadati</taxon>
        <taxon>Bacteroidota</taxon>
        <taxon>Sphingobacteriia</taxon>
        <taxon>Sphingobacteriales</taxon>
        <taxon>Sphingobacteriaceae</taxon>
        <taxon>Sphingobacterium</taxon>
    </lineage>
</organism>
<accession>F4C8S3</accession>
<name>F4C8S3_SPHS2</name>